<dbReference type="GO" id="GO:0000226">
    <property type="term" value="P:microtubule cytoskeleton organization"/>
    <property type="evidence" value="ECO:0007669"/>
    <property type="project" value="TreeGrafter"/>
</dbReference>
<feature type="region of interest" description="Disordered" evidence="4">
    <location>
        <begin position="977"/>
        <end position="1055"/>
    </location>
</feature>
<proteinExistence type="predicted"/>
<dbReference type="PANTHER" id="PTHR12241:SF147">
    <property type="entry name" value="TUBULIN POLYGLUTAMYLASE TTLL7"/>
    <property type="match status" value="1"/>
</dbReference>
<gene>
    <name evidence="5" type="ORF">Esi_0335_0017</name>
</gene>
<dbReference type="OMA" id="NASHCEY"/>
<feature type="compositionally biased region" description="Basic and acidic residues" evidence="4">
    <location>
        <begin position="92"/>
        <end position="102"/>
    </location>
</feature>
<dbReference type="GO" id="GO:0015631">
    <property type="term" value="F:tubulin binding"/>
    <property type="evidence" value="ECO:0007669"/>
    <property type="project" value="TreeGrafter"/>
</dbReference>
<dbReference type="GO" id="GO:0005524">
    <property type="term" value="F:ATP binding"/>
    <property type="evidence" value="ECO:0007669"/>
    <property type="project" value="UniProtKB-KW"/>
</dbReference>
<feature type="compositionally biased region" description="Gly residues" evidence="4">
    <location>
        <begin position="1208"/>
        <end position="1219"/>
    </location>
</feature>
<feature type="region of interest" description="Disordered" evidence="4">
    <location>
        <begin position="1070"/>
        <end position="1301"/>
    </location>
</feature>
<dbReference type="InterPro" id="IPR004344">
    <property type="entry name" value="TTL/TTLL_fam"/>
</dbReference>
<reference evidence="5 6" key="1">
    <citation type="journal article" date="2010" name="Nature">
        <title>The Ectocarpus genome and the independent evolution of multicellularity in brown algae.</title>
        <authorList>
            <person name="Cock J.M."/>
            <person name="Sterck L."/>
            <person name="Rouze P."/>
            <person name="Scornet D."/>
            <person name="Allen A.E."/>
            <person name="Amoutzias G."/>
            <person name="Anthouard V."/>
            <person name="Artiguenave F."/>
            <person name="Aury J.M."/>
            <person name="Badger J.H."/>
            <person name="Beszteri B."/>
            <person name="Billiau K."/>
            <person name="Bonnet E."/>
            <person name="Bothwell J.H."/>
            <person name="Bowler C."/>
            <person name="Boyen C."/>
            <person name="Brownlee C."/>
            <person name="Carrano C.J."/>
            <person name="Charrier B."/>
            <person name="Cho G.Y."/>
            <person name="Coelho S.M."/>
            <person name="Collen J."/>
            <person name="Corre E."/>
            <person name="Da Silva C."/>
            <person name="Delage L."/>
            <person name="Delaroque N."/>
            <person name="Dittami S.M."/>
            <person name="Doulbeau S."/>
            <person name="Elias M."/>
            <person name="Farnham G."/>
            <person name="Gachon C.M."/>
            <person name="Gschloessl B."/>
            <person name="Heesch S."/>
            <person name="Jabbari K."/>
            <person name="Jubin C."/>
            <person name="Kawai H."/>
            <person name="Kimura K."/>
            <person name="Kloareg B."/>
            <person name="Kupper F.C."/>
            <person name="Lang D."/>
            <person name="Le Bail A."/>
            <person name="Leblanc C."/>
            <person name="Lerouge P."/>
            <person name="Lohr M."/>
            <person name="Lopez P.J."/>
            <person name="Martens C."/>
            <person name="Maumus F."/>
            <person name="Michel G."/>
            <person name="Miranda-Saavedra D."/>
            <person name="Morales J."/>
            <person name="Moreau H."/>
            <person name="Motomura T."/>
            <person name="Nagasato C."/>
            <person name="Napoli C.A."/>
            <person name="Nelson D.R."/>
            <person name="Nyvall-Collen P."/>
            <person name="Peters A.F."/>
            <person name="Pommier C."/>
            <person name="Potin P."/>
            <person name="Poulain J."/>
            <person name="Quesneville H."/>
            <person name="Read B."/>
            <person name="Rensing S.A."/>
            <person name="Ritter A."/>
            <person name="Rousvoal S."/>
            <person name="Samanta M."/>
            <person name="Samson G."/>
            <person name="Schroeder D.C."/>
            <person name="Segurens B."/>
            <person name="Strittmatter M."/>
            <person name="Tonon T."/>
            <person name="Tregear J.W."/>
            <person name="Valentin K."/>
            <person name="von Dassow P."/>
            <person name="Yamagishi T."/>
            <person name="Van de Peer Y."/>
            <person name="Wincker P."/>
        </authorList>
    </citation>
    <scope>NUCLEOTIDE SEQUENCE [LARGE SCALE GENOMIC DNA]</scope>
    <source>
        <strain evidence="6">Ec32 / CCAP1310/4</strain>
    </source>
</reference>
<feature type="region of interest" description="Disordered" evidence="4">
    <location>
        <begin position="1461"/>
        <end position="1495"/>
    </location>
</feature>
<dbReference type="PROSITE" id="PS51221">
    <property type="entry name" value="TTL"/>
    <property type="match status" value="1"/>
</dbReference>
<feature type="compositionally biased region" description="Basic and acidic residues" evidence="4">
    <location>
        <begin position="503"/>
        <end position="515"/>
    </location>
</feature>
<evidence type="ECO:0000256" key="2">
    <source>
        <dbReference type="ARBA" id="ARBA00022741"/>
    </source>
</evidence>
<feature type="region of interest" description="Disordered" evidence="4">
    <location>
        <begin position="1330"/>
        <end position="1368"/>
    </location>
</feature>
<evidence type="ECO:0000256" key="1">
    <source>
        <dbReference type="ARBA" id="ARBA00022598"/>
    </source>
</evidence>
<feature type="compositionally biased region" description="Basic and acidic residues" evidence="4">
    <location>
        <begin position="173"/>
        <end position="186"/>
    </location>
</feature>
<dbReference type="EMBL" id="FN649758">
    <property type="protein sequence ID" value="CBJ32399.1"/>
    <property type="molecule type" value="Genomic_DNA"/>
</dbReference>
<dbReference type="PANTHER" id="PTHR12241">
    <property type="entry name" value="TUBULIN POLYGLUTAMYLASE"/>
    <property type="match status" value="1"/>
</dbReference>
<feature type="compositionally biased region" description="Gly residues" evidence="4">
    <location>
        <begin position="990"/>
        <end position="1004"/>
    </location>
</feature>
<dbReference type="OrthoDB" id="202825at2759"/>
<dbReference type="eggNOG" id="KOG2158">
    <property type="taxonomic scope" value="Eukaryota"/>
</dbReference>
<evidence type="ECO:0008006" key="7">
    <source>
        <dbReference type="Google" id="ProtNLM"/>
    </source>
</evidence>
<keyword evidence="6" id="KW-1185">Reference proteome</keyword>
<feature type="compositionally biased region" description="Basic residues" evidence="4">
    <location>
        <begin position="474"/>
        <end position="488"/>
    </location>
</feature>
<keyword evidence="1" id="KW-0436">Ligase</keyword>
<feature type="compositionally biased region" description="Basic and acidic residues" evidence="4">
    <location>
        <begin position="153"/>
        <end position="164"/>
    </location>
</feature>
<dbReference type="GO" id="GO:0070740">
    <property type="term" value="F:tubulin-glutamic acid ligase activity"/>
    <property type="evidence" value="ECO:0007669"/>
    <property type="project" value="TreeGrafter"/>
</dbReference>
<dbReference type="Pfam" id="PF03133">
    <property type="entry name" value="TTL"/>
    <property type="match status" value="1"/>
</dbReference>
<keyword evidence="2" id="KW-0547">Nucleotide-binding</keyword>
<feature type="compositionally biased region" description="Low complexity" evidence="4">
    <location>
        <begin position="368"/>
        <end position="381"/>
    </location>
</feature>
<feature type="compositionally biased region" description="Basic and acidic residues" evidence="4">
    <location>
        <begin position="459"/>
        <end position="473"/>
    </location>
</feature>
<dbReference type="SUPFAM" id="SSF56059">
    <property type="entry name" value="Glutathione synthetase ATP-binding domain-like"/>
    <property type="match status" value="1"/>
</dbReference>
<feature type="compositionally biased region" description="Basic residues" evidence="4">
    <location>
        <begin position="1255"/>
        <end position="1289"/>
    </location>
</feature>
<feature type="compositionally biased region" description="Low complexity" evidence="4">
    <location>
        <begin position="529"/>
        <end position="540"/>
    </location>
</feature>
<accession>D7FXY6</accession>
<feature type="compositionally biased region" description="Acidic residues" evidence="4">
    <location>
        <begin position="346"/>
        <end position="355"/>
    </location>
</feature>
<keyword evidence="3" id="KW-0067">ATP-binding</keyword>
<organism evidence="5 6">
    <name type="scientific">Ectocarpus siliculosus</name>
    <name type="common">Brown alga</name>
    <name type="synonym">Conferva siliculosa</name>
    <dbReference type="NCBI Taxonomy" id="2880"/>
    <lineage>
        <taxon>Eukaryota</taxon>
        <taxon>Sar</taxon>
        <taxon>Stramenopiles</taxon>
        <taxon>Ochrophyta</taxon>
        <taxon>PX clade</taxon>
        <taxon>Phaeophyceae</taxon>
        <taxon>Ectocarpales</taxon>
        <taxon>Ectocarpaceae</taxon>
        <taxon>Ectocarpus</taxon>
    </lineage>
</organism>
<dbReference type="Proteomes" id="UP000002630">
    <property type="component" value="Linkage Group LG33"/>
</dbReference>
<dbReference type="GO" id="GO:0036064">
    <property type="term" value="C:ciliary basal body"/>
    <property type="evidence" value="ECO:0007669"/>
    <property type="project" value="TreeGrafter"/>
</dbReference>
<dbReference type="Gene3D" id="3.30.470.20">
    <property type="entry name" value="ATP-grasp fold, B domain"/>
    <property type="match status" value="1"/>
</dbReference>
<feature type="compositionally biased region" description="Basic and acidic residues" evidence="4">
    <location>
        <begin position="1357"/>
        <end position="1368"/>
    </location>
</feature>
<evidence type="ECO:0000256" key="3">
    <source>
        <dbReference type="ARBA" id="ARBA00022840"/>
    </source>
</evidence>
<sequence length="1528" mass="163114">MEPSPAAMETPSGVPGDAGSSDEKHAEQRWDAPALNGDSGSDVINDISCVGSLKGGLQGSGAADSTGGFPREPGLSPDLQQARTAGLDCNDPSDRDSRREETPAGSFAPPPGVAVSELNSSSSSERRRRQDVPPSEGQREEEEERVVVARLPHHTEEKDVERGTGSDGGNETGRTRDAAGSNREEGLATAGNGRKGGSGNDDHNDIGSADGASFVKDDNLSGSEDEFGRGVAKHIGNNQQQKRREQRHRPSQSPNEEQSGRRSGSTGSSGSSGSGKGADDTLPTFVRPRRLSMECDSELQRTLANELMGMSRAAADKSVGEEEVEREEEHRQTLLNMTPGVLASLFDDDDDDGDGEWFQRNSDPPRPSTTDGGDAGSTDAGVNKRHRRSLSSHSEGRAPSSSRRRRRSDEADIATESTRNDGVHDDNDDDSTNTEVSPTPKRKPSATFRAETRNPYPRRSSDDRDKGDLEPSSRLRKSSASRLSRGKQRNGGTTLGDAAAAPEDPRSDRDGDGGGEKAAGSGDGEREGTVVVESGAVGEAEGTGGEQRRDSGGGLNRRPKGPGPIVMNASHCEYAVVRECALELGWSLCETKFSRHSDPLTKKPRTDEANPNKTADASYTCTHKGMCNKLWNVMWHDHGNFEEYLQGLQSFQYYSHLPGLAFFARKAGLAMLMSRMYHEAPKEYKFFPETWVLPAEMNEFREEFGPKGTSKSIFIIKPDAGCQGKGIFLTKQLSSVAALQGKSVAQRYLTNPLLIDGYKFDLRLYVLVTSVNPMRIFLFEDGLVRICTEAYEAPAESNINKTTMHLTNYSVNKTSSNFTSDDMGESGFKRSVKWFKKWLDEQGHDSAALWARLADACVKTFLTVGPMLRREYNAANPPPGGFASAAASKGKAATPTPPPPRSTCFTIVGVDLMVDDELDPWIIEINHLPSFRTETGMDYRIKKQLVFNTLSLLDVRVGEREEWQTEMERVKRIRLFGLPPKDGGQSPVSGPGGGGEAGRGGGGISPKNSSKKKNRSRLAVGRAREEFEQAVKGGFERIFPPSETSPDPRASYTKPASGWMHQMDEIHGGAVFRSASPPPSPSRGNRPGSEQPRSSLVGAKNSPEQSAQHSAPPRASLATESPPVSRATVDHSDGRGESGSGRKSSGALPGAIPPPVVIDATATTGPGREAEIKAGSTAPAAGAAEEACSQDGDGEDSSPPPRTDSVPGGDGGSRGGGDLPEGRKQRRVEFVEGDTSDHGSGGFASGDATSPSSTSRRRRNSGRGKRSKKSGNKNKKSPSRSPARRRGRGRGAGCRDWEKEAKRRKKLFKKAARLAAEAAAAAIEGKAIMNSGVGGEGRENNGGHLGGEETGTPTAGCDERWGGRHQDGRESMVDLEGPHQDLHQHMQMQMQMQQSRQWSATENLEFQQSVYTRSAGWPTTGYRGMGSIVRTNNEPGAWRGTGGAAGTMGGFPVGCGLRRRGEGAEAAEQRGAVHGGKAKGDRGAGGPPGKDAAAGRCRDSRCVASASAAAPAGVGGGGGESRFHYRGW</sequence>
<evidence type="ECO:0000313" key="5">
    <source>
        <dbReference type="EMBL" id="CBJ32399.1"/>
    </source>
</evidence>
<dbReference type="InParanoid" id="D7FXY6"/>
<feature type="compositionally biased region" description="Basic and acidic residues" evidence="4">
    <location>
        <begin position="21"/>
        <end position="30"/>
    </location>
</feature>
<feature type="compositionally biased region" description="Basic and acidic residues" evidence="4">
    <location>
        <begin position="1220"/>
        <end position="1230"/>
    </location>
</feature>
<name>D7FXY6_ECTSI</name>
<evidence type="ECO:0000256" key="4">
    <source>
        <dbReference type="SAM" id="MobiDB-lite"/>
    </source>
</evidence>
<protein>
    <recommendedName>
        <fullName evidence="7">Tubulin-tyrosine ligase family protein</fullName>
    </recommendedName>
</protein>
<feature type="compositionally biased region" description="Low complexity" evidence="4">
    <location>
        <begin position="1174"/>
        <end position="1187"/>
    </location>
</feature>
<dbReference type="EMBL" id="FN648526">
    <property type="protein sequence ID" value="CBJ32399.1"/>
    <property type="molecule type" value="Genomic_DNA"/>
</dbReference>
<feature type="region of interest" description="Disordered" evidence="4">
    <location>
        <begin position="1508"/>
        <end position="1528"/>
    </location>
</feature>
<feature type="region of interest" description="Disordered" evidence="4">
    <location>
        <begin position="1"/>
        <end position="565"/>
    </location>
</feature>
<evidence type="ECO:0000313" key="6">
    <source>
        <dbReference type="Proteomes" id="UP000002630"/>
    </source>
</evidence>